<keyword evidence="1" id="KW-0482">Metalloprotease</keyword>
<dbReference type="Gene3D" id="1.20.150.30">
    <property type="entry name" value="Zincin-like metallopeptidase, N-terminal domain"/>
    <property type="match status" value="1"/>
</dbReference>
<dbReference type="Proteomes" id="UP001431572">
    <property type="component" value="Chromosome 1"/>
</dbReference>
<dbReference type="EMBL" id="CP128399">
    <property type="protein sequence ID" value="WJW66524.1"/>
    <property type="molecule type" value="Genomic_DNA"/>
</dbReference>
<evidence type="ECO:0000313" key="4">
    <source>
        <dbReference type="Proteomes" id="UP001431572"/>
    </source>
</evidence>
<keyword evidence="4" id="KW-1185">Reference proteome</keyword>
<reference evidence="1 3" key="1">
    <citation type="submission" date="2020-06" db="EMBL/GenBank/DDBJ databases">
        <title>Anoxygenic phototrophic Chloroflexota member uses a Type I reaction center.</title>
        <authorList>
            <person name="Tsuji J.M."/>
            <person name="Shaw N.A."/>
            <person name="Nagashima S."/>
            <person name="Venkiteswaran J."/>
            <person name="Schiff S.L."/>
            <person name="Hanada S."/>
            <person name="Tank M."/>
            <person name="Neufeld J.D."/>
        </authorList>
    </citation>
    <scope>NUCLEOTIDE SEQUENCE [LARGE SCALE GENOMIC DNA]</scope>
    <source>
        <strain evidence="1">L227-S17</strain>
    </source>
</reference>
<proteinExistence type="predicted"/>
<dbReference type="InterPro" id="IPR042271">
    <property type="entry name" value="Zinicin_2_N"/>
</dbReference>
<evidence type="ECO:0000313" key="3">
    <source>
        <dbReference type="Proteomes" id="UP000521676"/>
    </source>
</evidence>
<sequence>MAVDKTNKFSEDEDRGKSSTIRYGKIATGLGLATAAAFGAVWANSRARDVERNGPPSMIDWNKVRDIAERMNPETGATAEWRNKWTTYYSELTLKVVPIIEEYANTKLPRQLNTVRAVSRNEWVEANISSFRQLFEPIERLNRDSMGSSSAAMQAMVGGFNQLLVSGEMGILLGYLSRRVLGQYDLSLLGREPVADGRVFFVEPNIGGVVNALNLNGDEFRLWIALHESTHAFEFESHTWVRRHFNGILERYFSYLTEDLQNMRLNKQRLNNFLRRIRDNSQGSSWIERVMTPEQRTLFSELQALMSIVEGYSNHVMNAVGEKLMPNYNTIKERIERRQKDRGIIDKLFIKLTGLDLKMEQYRLGEIFVDRVVELKGIDFANLMWDRPEYIPTLDEIKKPELWVKRIEKAQAA</sequence>
<dbReference type="RefSeq" id="WP_341468412.1">
    <property type="nucleotide sequence ID" value="NZ_CP128399.1"/>
</dbReference>
<accession>A0A8T7M2J0</accession>
<keyword evidence="1" id="KW-0645">Protease</keyword>
<reference evidence="2" key="2">
    <citation type="journal article" date="2024" name="Nature">
        <title>Anoxygenic phototroph of the Chloroflexota uses a type I reaction centre.</title>
        <authorList>
            <person name="Tsuji J.M."/>
            <person name="Shaw N.A."/>
            <person name="Nagashima S."/>
            <person name="Venkiteswaran J.J."/>
            <person name="Schiff S.L."/>
            <person name="Watanabe T."/>
            <person name="Fukui M."/>
            <person name="Hanada S."/>
            <person name="Tank M."/>
            <person name="Neufeld J.D."/>
        </authorList>
    </citation>
    <scope>NUCLEOTIDE SEQUENCE</scope>
    <source>
        <strain evidence="2">L227-S17</strain>
    </source>
</reference>
<dbReference type="GO" id="GO:0008237">
    <property type="term" value="F:metallopeptidase activity"/>
    <property type="evidence" value="ECO:0007669"/>
    <property type="project" value="UniProtKB-KW"/>
</dbReference>
<organism evidence="1 3">
    <name type="scientific">Candidatus Chlorohelix allophototropha</name>
    <dbReference type="NCBI Taxonomy" id="3003348"/>
    <lineage>
        <taxon>Bacteria</taxon>
        <taxon>Bacillati</taxon>
        <taxon>Chloroflexota</taxon>
        <taxon>Chloroflexia</taxon>
        <taxon>Candidatus Chloroheliales</taxon>
        <taxon>Candidatus Chloroheliaceae</taxon>
        <taxon>Candidatus Chlorohelix</taxon>
    </lineage>
</organism>
<dbReference type="Pfam" id="PF10103">
    <property type="entry name" value="Zincin_2"/>
    <property type="match status" value="1"/>
</dbReference>
<dbReference type="InterPro" id="IPR022454">
    <property type="entry name" value="CHP03883_F420-assoc"/>
</dbReference>
<dbReference type="PANTHER" id="PTHR39420:SF1">
    <property type="entry name" value="HYDROLASE"/>
    <property type="match status" value="1"/>
</dbReference>
<dbReference type="InterPro" id="IPR018766">
    <property type="entry name" value="Zinicin_2"/>
</dbReference>
<dbReference type="NCBIfam" id="TIGR03883">
    <property type="entry name" value="DUF2342_F420"/>
    <property type="match status" value="1"/>
</dbReference>
<protein>
    <submittedName>
        <fullName evidence="1">Zinc-dependent metalloprotease</fullName>
    </submittedName>
</protein>
<dbReference type="AlphaFoldDB" id="A0A8T7M2J0"/>
<dbReference type="NCBIfam" id="TIGR03624">
    <property type="entry name" value="putative hydrolase"/>
    <property type="match status" value="1"/>
</dbReference>
<evidence type="ECO:0000313" key="2">
    <source>
        <dbReference type="EMBL" id="WJW66524.1"/>
    </source>
</evidence>
<keyword evidence="1" id="KW-0378">Hydrolase</keyword>
<dbReference type="Proteomes" id="UP000521676">
    <property type="component" value="Unassembled WGS sequence"/>
</dbReference>
<gene>
    <name evidence="1" type="ORF">HXX08_02035</name>
    <name evidence="2" type="ORF">OZ401_002327</name>
</gene>
<name>A0A8T7M2J0_9CHLR</name>
<dbReference type="EMBL" id="JACATZ010000001">
    <property type="protein sequence ID" value="NWJ44635.1"/>
    <property type="molecule type" value="Genomic_DNA"/>
</dbReference>
<dbReference type="SUPFAM" id="SSF55486">
    <property type="entry name" value="Metalloproteases ('zincins'), catalytic domain"/>
    <property type="match status" value="1"/>
</dbReference>
<evidence type="ECO:0000313" key="1">
    <source>
        <dbReference type="EMBL" id="NWJ44635.1"/>
    </source>
</evidence>
<dbReference type="PANTHER" id="PTHR39420">
    <property type="match status" value="1"/>
</dbReference>